<protein>
    <submittedName>
        <fullName evidence="2">Uncharacterized protein</fullName>
    </submittedName>
</protein>
<keyword evidence="1" id="KW-0812">Transmembrane</keyword>
<evidence type="ECO:0000256" key="1">
    <source>
        <dbReference type="SAM" id="Phobius"/>
    </source>
</evidence>
<reference evidence="2" key="1">
    <citation type="journal article" date="2015" name="Nature">
        <title>Complex archaea that bridge the gap between prokaryotes and eukaryotes.</title>
        <authorList>
            <person name="Spang A."/>
            <person name="Saw J.H."/>
            <person name="Jorgensen S.L."/>
            <person name="Zaremba-Niedzwiedzka K."/>
            <person name="Martijn J."/>
            <person name="Lind A.E."/>
            <person name="van Eijk R."/>
            <person name="Schleper C."/>
            <person name="Guy L."/>
            <person name="Ettema T.J."/>
        </authorList>
    </citation>
    <scope>NUCLEOTIDE SEQUENCE</scope>
</reference>
<evidence type="ECO:0000313" key="2">
    <source>
        <dbReference type="EMBL" id="KKN10026.1"/>
    </source>
</evidence>
<feature type="transmembrane region" description="Helical" evidence="1">
    <location>
        <begin position="21"/>
        <end position="40"/>
    </location>
</feature>
<gene>
    <name evidence="2" type="ORF">LCGC14_1040810</name>
</gene>
<name>A0A0F9QA07_9ZZZZ</name>
<comment type="caution">
    <text evidence="2">The sequence shown here is derived from an EMBL/GenBank/DDBJ whole genome shotgun (WGS) entry which is preliminary data.</text>
</comment>
<proteinExistence type="predicted"/>
<dbReference type="EMBL" id="LAZR01004284">
    <property type="protein sequence ID" value="KKN10026.1"/>
    <property type="molecule type" value="Genomic_DNA"/>
</dbReference>
<keyword evidence="1" id="KW-0472">Membrane</keyword>
<keyword evidence="1" id="KW-1133">Transmembrane helix</keyword>
<dbReference type="AlphaFoldDB" id="A0A0F9QA07"/>
<sequence>MDKLKNLPLLRQLGWLLNSRKAVVAILGILSIVGVRYLGLEEAVAKDMSEKILIVVGILISAIAYEDGKKGDSDADFTGS</sequence>
<feature type="transmembrane region" description="Helical" evidence="1">
    <location>
        <begin position="52"/>
        <end position="68"/>
    </location>
</feature>
<organism evidence="2">
    <name type="scientific">marine sediment metagenome</name>
    <dbReference type="NCBI Taxonomy" id="412755"/>
    <lineage>
        <taxon>unclassified sequences</taxon>
        <taxon>metagenomes</taxon>
        <taxon>ecological metagenomes</taxon>
    </lineage>
</organism>
<accession>A0A0F9QA07</accession>